<reference evidence="1" key="1">
    <citation type="journal article" date="2020" name="Fungal Divers.">
        <title>Resolving the Mortierellaceae phylogeny through synthesis of multi-gene phylogenetics and phylogenomics.</title>
        <authorList>
            <person name="Vandepol N."/>
            <person name="Liber J."/>
            <person name="Desiro A."/>
            <person name="Na H."/>
            <person name="Kennedy M."/>
            <person name="Barry K."/>
            <person name="Grigoriev I.V."/>
            <person name="Miller A.N."/>
            <person name="O'Donnell K."/>
            <person name="Stajich J.E."/>
            <person name="Bonito G."/>
        </authorList>
    </citation>
    <scope>NUCLEOTIDE SEQUENCE</scope>
    <source>
        <strain evidence="1">KOD948</strain>
    </source>
</reference>
<dbReference type="OrthoDB" id="61900at2759"/>
<protein>
    <submittedName>
        <fullName evidence="1">Uncharacterized protein</fullName>
    </submittedName>
</protein>
<proteinExistence type="predicted"/>
<name>A0A9P6PXV2_9FUNG</name>
<dbReference type="EMBL" id="JAAAJA010000304">
    <property type="protein sequence ID" value="KAG0256340.1"/>
    <property type="molecule type" value="Genomic_DNA"/>
</dbReference>
<dbReference type="AlphaFoldDB" id="A0A9P6PXV2"/>
<gene>
    <name evidence="1" type="ORF">BG011_004609</name>
</gene>
<keyword evidence="2" id="KW-1185">Reference proteome</keyword>
<accession>A0A9P6PXV2</accession>
<dbReference type="Proteomes" id="UP000726737">
    <property type="component" value="Unassembled WGS sequence"/>
</dbReference>
<sequence length="257" mass="29281">MDDIQELYSTFQIAERSWIRSLPQISQQQQRQGSPTRLEDCSLHYGEFAFVLAGLKPCILIQLPTPEMTTAYYHNALVPHLIHHPAFKRQAKAPGLELSCQLITRNVHSPEMHLQGYVLLWSARTVQAHPQSKHIQNGINLLCHPNALGSSDMNESSNNGNKPATISEEDLALMLDIPGRLPETEMELKRMIEVSYWSQGHCSTDKEPNEPLLLTAFAAQPDQLSDIQAHFKRYKDAVRDLYRFQLKLHVQSMSDMQ</sequence>
<comment type="caution">
    <text evidence="1">The sequence shown here is derived from an EMBL/GenBank/DDBJ whole genome shotgun (WGS) entry which is preliminary data.</text>
</comment>
<organism evidence="1 2">
    <name type="scientific">Mortierella polycephala</name>
    <dbReference type="NCBI Taxonomy" id="41804"/>
    <lineage>
        <taxon>Eukaryota</taxon>
        <taxon>Fungi</taxon>
        <taxon>Fungi incertae sedis</taxon>
        <taxon>Mucoromycota</taxon>
        <taxon>Mortierellomycotina</taxon>
        <taxon>Mortierellomycetes</taxon>
        <taxon>Mortierellales</taxon>
        <taxon>Mortierellaceae</taxon>
        <taxon>Mortierella</taxon>
    </lineage>
</organism>
<evidence type="ECO:0000313" key="1">
    <source>
        <dbReference type="EMBL" id="KAG0256340.1"/>
    </source>
</evidence>
<evidence type="ECO:0000313" key="2">
    <source>
        <dbReference type="Proteomes" id="UP000726737"/>
    </source>
</evidence>